<evidence type="ECO:0000256" key="6">
    <source>
        <dbReference type="SAM" id="Phobius"/>
    </source>
</evidence>
<feature type="transmembrane region" description="Helical" evidence="6">
    <location>
        <begin position="349"/>
        <end position="369"/>
    </location>
</feature>
<dbReference type="Pfam" id="PF03553">
    <property type="entry name" value="Na_H_antiporter"/>
    <property type="match status" value="1"/>
</dbReference>
<evidence type="ECO:0000256" key="2">
    <source>
        <dbReference type="ARBA" id="ARBA00022475"/>
    </source>
</evidence>
<dbReference type="RefSeq" id="WP_133040616.1">
    <property type="nucleotide sequence ID" value="NZ_SLWF01000051.1"/>
</dbReference>
<keyword evidence="9" id="KW-1185">Reference proteome</keyword>
<dbReference type="OrthoDB" id="9762978at2"/>
<feature type="transmembrane region" description="Helical" evidence="6">
    <location>
        <begin position="311"/>
        <end position="329"/>
    </location>
</feature>
<feature type="transmembrane region" description="Helical" evidence="6">
    <location>
        <begin position="174"/>
        <end position="194"/>
    </location>
</feature>
<keyword evidence="4 6" id="KW-1133">Transmembrane helix</keyword>
<evidence type="ECO:0000256" key="5">
    <source>
        <dbReference type="ARBA" id="ARBA00023136"/>
    </source>
</evidence>
<organism evidence="8 9">
    <name type="scientific">Shewanella fodinae</name>
    <dbReference type="NCBI Taxonomy" id="552357"/>
    <lineage>
        <taxon>Bacteria</taxon>
        <taxon>Pseudomonadati</taxon>
        <taxon>Pseudomonadota</taxon>
        <taxon>Gammaproteobacteria</taxon>
        <taxon>Alteromonadales</taxon>
        <taxon>Shewanellaceae</taxon>
        <taxon>Shewanella</taxon>
    </lineage>
</organism>
<feature type="transmembrane region" description="Helical" evidence="6">
    <location>
        <begin position="6"/>
        <end position="25"/>
    </location>
</feature>
<comment type="caution">
    <text evidence="8">The sequence shown here is derived from an EMBL/GenBank/DDBJ whole genome shotgun (WGS) entry which is preliminary data.</text>
</comment>
<dbReference type="PANTHER" id="PTHR43478:SF3">
    <property type="entry name" value="LYSINE TRANSPORTER LYSW"/>
    <property type="match status" value="1"/>
</dbReference>
<dbReference type="GO" id="GO:0005886">
    <property type="term" value="C:plasma membrane"/>
    <property type="evidence" value="ECO:0007669"/>
    <property type="project" value="UniProtKB-SubCell"/>
</dbReference>
<proteinExistence type="predicted"/>
<feature type="transmembrane region" description="Helical" evidence="6">
    <location>
        <begin position="495"/>
        <end position="513"/>
    </location>
</feature>
<feature type="transmembrane region" description="Helical" evidence="6">
    <location>
        <begin position="472"/>
        <end position="489"/>
    </location>
</feature>
<keyword evidence="5 6" id="KW-0472">Membrane</keyword>
<dbReference type="Proteomes" id="UP000294832">
    <property type="component" value="Unassembled WGS sequence"/>
</dbReference>
<evidence type="ECO:0000259" key="7">
    <source>
        <dbReference type="Pfam" id="PF03553"/>
    </source>
</evidence>
<evidence type="ECO:0000256" key="1">
    <source>
        <dbReference type="ARBA" id="ARBA00004651"/>
    </source>
</evidence>
<feature type="transmembrane region" description="Helical" evidence="6">
    <location>
        <begin position="206"/>
        <end position="223"/>
    </location>
</feature>
<evidence type="ECO:0000313" key="9">
    <source>
        <dbReference type="Proteomes" id="UP000294832"/>
    </source>
</evidence>
<dbReference type="PANTHER" id="PTHR43478">
    <property type="entry name" value="NA+/H+ ANTIPORTER-RELATED"/>
    <property type="match status" value="1"/>
</dbReference>
<keyword evidence="3 6" id="KW-0812">Transmembrane</keyword>
<accession>A0A4R2F041</accession>
<reference evidence="8 9" key="1">
    <citation type="submission" date="2019-03" db="EMBL/GenBank/DDBJ databases">
        <title>Freshwater and sediment microbial communities from various areas in North America, analyzing microbe dynamics in response to fracking.</title>
        <authorList>
            <person name="Lamendella R."/>
        </authorList>
    </citation>
    <scope>NUCLEOTIDE SEQUENCE [LARGE SCALE GENOMIC DNA]</scope>
    <source>
        <strain evidence="8 9">74A</strain>
    </source>
</reference>
<name>A0A4R2F041_9GAMM</name>
<feature type="domain" description="Na+/H+ antiporter NhaC-like C-terminal" evidence="7">
    <location>
        <begin position="165"/>
        <end position="490"/>
    </location>
</feature>
<evidence type="ECO:0000256" key="4">
    <source>
        <dbReference type="ARBA" id="ARBA00022989"/>
    </source>
</evidence>
<comment type="subcellular location">
    <subcellularLocation>
        <location evidence="1">Cell membrane</location>
        <topology evidence="1">Multi-pass membrane protein</topology>
    </subcellularLocation>
</comment>
<gene>
    <name evidence="8" type="ORF">EDC91_15115</name>
</gene>
<evidence type="ECO:0000313" key="8">
    <source>
        <dbReference type="EMBL" id="TCN76938.1"/>
    </source>
</evidence>
<feature type="transmembrane region" description="Helical" evidence="6">
    <location>
        <begin position="30"/>
        <end position="49"/>
    </location>
</feature>
<sequence length="519" mass="55426">MTVLSYADSALSLLPPVVAILLAILTRKVLLSLGVGILIGTFLLNQWSIHDSALYLAEKVSGLFWSDGAINSWNLYILGFLLVLGMITALITVSGSARAFANWAKQHIRKRRDAKLLTMFLGCVVFIDDYFNSLVVGSICKPLTDRYYISRAKLAYLLDSTAAPVCVISPVSSWGAYIIALIGGILTTHGMASTGHLTAFVEMIPMNYYPLFALLLLLFVALFELDVGPMRRHELNARKGQLYDDSKGVPPGATAELAEADSGKVGGLFIPISVLVVATLYFMVSSGAAVLSSEGKTFSLIGAFEKTDVSASLFFGALLGLATTLLLAFRQKLPLRDIAVGLFVGAKSMLPAIYILMFAWTISGVIGQLETGKFMASLASGNIPFALLPAVLFVLAGLTAFSTGTSWGTFGIMLPIAADMAMGSHQSMMLPMMAAVLSGSVFGDHCSPISDTTILSSTGASCHHIDHVTTQLPYALLVAFISLGGYLVMGYTESVVLGLLCCLVLFVAGLFWFRKRADS</sequence>
<evidence type="ECO:0000256" key="3">
    <source>
        <dbReference type="ARBA" id="ARBA00022692"/>
    </source>
</evidence>
<dbReference type="EMBL" id="SLWF01000051">
    <property type="protein sequence ID" value="TCN76938.1"/>
    <property type="molecule type" value="Genomic_DNA"/>
</dbReference>
<feature type="transmembrane region" description="Helical" evidence="6">
    <location>
        <begin position="381"/>
        <end position="401"/>
    </location>
</feature>
<feature type="transmembrane region" description="Helical" evidence="6">
    <location>
        <begin position="73"/>
        <end position="95"/>
    </location>
</feature>
<protein>
    <submittedName>
        <fullName evidence="8">Transporter (NhaC family)</fullName>
    </submittedName>
</protein>
<dbReference type="AlphaFoldDB" id="A0A4R2F041"/>
<keyword evidence="2" id="KW-1003">Cell membrane</keyword>
<dbReference type="InterPro" id="IPR018461">
    <property type="entry name" value="Na/H_Antiport_NhaC-like_C"/>
</dbReference>
<feature type="transmembrane region" description="Helical" evidence="6">
    <location>
        <begin position="116"/>
        <end position="139"/>
    </location>
</feature>
<feature type="transmembrane region" description="Helical" evidence="6">
    <location>
        <begin position="268"/>
        <end position="291"/>
    </location>
</feature>